<reference evidence="1 2" key="2">
    <citation type="journal article" date="2022" name="Mol. Ecol. Resour.">
        <title>The genomes of chicory, endive, great burdock and yacon provide insights into Asteraceae paleo-polyploidization history and plant inulin production.</title>
        <authorList>
            <person name="Fan W."/>
            <person name="Wang S."/>
            <person name="Wang H."/>
            <person name="Wang A."/>
            <person name="Jiang F."/>
            <person name="Liu H."/>
            <person name="Zhao H."/>
            <person name="Xu D."/>
            <person name="Zhang Y."/>
        </authorList>
    </citation>
    <scope>NUCLEOTIDE SEQUENCE [LARGE SCALE GENOMIC DNA]</scope>
    <source>
        <strain evidence="2">cv. Punajuju</strain>
        <tissue evidence="1">Leaves</tissue>
    </source>
</reference>
<reference evidence="2" key="1">
    <citation type="journal article" date="2022" name="Mol. Ecol. Resour.">
        <title>The genomes of chicory, endive, great burdock and yacon provide insights into Asteraceae palaeo-polyploidization history and plant inulin production.</title>
        <authorList>
            <person name="Fan W."/>
            <person name="Wang S."/>
            <person name="Wang H."/>
            <person name="Wang A."/>
            <person name="Jiang F."/>
            <person name="Liu H."/>
            <person name="Zhao H."/>
            <person name="Xu D."/>
            <person name="Zhang Y."/>
        </authorList>
    </citation>
    <scope>NUCLEOTIDE SEQUENCE [LARGE SCALE GENOMIC DNA]</scope>
    <source>
        <strain evidence="2">cv. Punajuju</strain>
    </source>
</reference>
<accession>A0ACB8Z233</accession>
<proteinExistence type="predicted"/>
<comment type="caution">
    <text evidence="1">The sequence shown here is derived from an EMBL/GenBank/DDBJ whole genome shotgun (WGS) entry which is preliminary data.</text>
</comment>
<organism evidence="1 2">
    <name type="scientific">Cichorium intybus</name>
    <name type="common">Chicory</name>
    <dbReference type="NCBI Taxonomy" id="13427"/>
    <lineage>
        <taxon>Eukaryota</taxon>
        <taxon>Viridiplantae</taxon>
        <taxon>Streptophyta</taxon>
        <taxon>Embryophyta</taxon>
        <taxon>Tracheophyta</taxon>
        <taxon>Spermatophyta</taxon>
        <taxon>Magnoliopsida</taxon>
        <taxon>eudicotyledons</taxon>
        <taxon>Gunneridae</taxon>
        <taxon>Pentapetalae</taxon>
        <taxon>asterids</taxon>
        <taxon>campanulids</taxon>
        <taxon>Asterales</taxon>
        <taxon>Asteraceae</taxon>
        <taxon>Cichorioideae</taxon>
        <taxon>Cichorieae</taxon>
        <taxon>Cichoriinae</taxon>
        <taxon>Cichorium</taxon>
    </lineage>
</organism>
<sequence>MVNSRHVLATFLILTIMNASSAFDYSQALDKSLLFFEAQRSRNLPRSQRVNWRGDYGLTDGYQQKVNLVGGYYDAGDHVKFGLPMAYTVTMLSWGAIEYHRSMMDLNQMGHVLDAIKWGTDYFIKWGMLRPYNSSYSNLLLVHAKQISEKLSSKLKK</sequence>
<evidence type="ECO:0000313" key="2">
    <source>
        <dbReference type="Proteomes" id="UP001055811"/>
    </source>
</evidence>
<dbReference type="Proteomes" id="UP001055811">
    <property type="component" value="Linkage Group LG09"/>
</dbReference>
<name>A0ACB8Z233_CICIN</name>
<keyword evidence="2" id="KW-1185">Reference proteome</keyword>
<evidence type="ECO:0000313" key="1">
    <source>
        <dbReference type="EMBL" id="KAI3691284.1"/>
    </source>
</evidence>
<protein>
    <submittedName>
        <fullName evidence="1">Uncharacterized protein</fullName>
    </submittedName>
</protein>
<gene>
    <name evidence="1" type="ORF">L2E82_49570</name>
</gene>
<dbReference type="EMBL" id="CM042017">
    <property type="protein sequence ID" value="KAI3691284.1"/>
    <property type="molecule type" value="Genomic_DNA"/>
</dbReference>